<comment type="subcellular location">
    <subcellularLocation>
        <location evidence="1 8">Mitochondrion</location>
    </subcellularLocation>
</comment>
<dbReference type="EMBL" id="JACGWN010000013">
    <property type="protein sequence ID" value="KAL0410225.1"/>
    <property type="molecule type" value="Genomic_DNA"/>
</dbReference>
<sequence>MFMLHVYEVSNKPYCIIVRFLRNVSIGGKTAATGVVAAQLHSPGQPSPVLSHCSAPIIHSAAFSTSAASEKALNHKPHQFHSFSSSSSSDGGNLEPRLAGRKNRRACSSGLPQPPDGYWKASIGREALSLLLLVFCGSNVIAIRTCDKLVRINFEMQAPYISKWPQALSIQAQPSNISTSFKQRAMLVDEIWHAAGDEATDIDWYVKRTV</sequence>
<keyword evidence="11" id="KW-0830">Ubiquinone</keyword>
<dbReference type="Pfam" id="PF08511">
    <property type="entry name" value="COQ9"/>
    <property type="match status" value="1"/>
</dbReference>
<evidence type="ECO:0000256" key="5">
    <source>
        <dbReference type="ARBA" id="ARBA00022946"/>
    </source>
</evidence>
<evidence type="ECO:0000256" key="7">
    <source>
        <dbReference type="ARBA" id="ARBA00023128"/>
    </source>
</evidence>
<evidence type="ECO:0000256" key="3">
    <source>
        <dbReference type="ARBA" id="ARBA00010766"/>
    </source>
</evidence>
<keyword evidence="6 8" id="KW-0446">Lipid-binding</keyword>
<evidence type="ECO:0000256" key="9">
    <source>
        <dbReference type="SAM" id="MobiDB-lite"/>
    </source>
</evidence>
<comment type="caution">
    <text evidence="11">The sequence shown here is derived from an EMBL/GenBank/DDBJ whole genome shotgun (WGS) entry which is preliminary data.</text>
</comment>
<comment type="function">
    <text evidence="8">Membrane-associated protein that warps the membrane surface to access and bind aromatic isoprenes with high specificity, including ubiquinone (CoQ) isoprene intermediates and presents them directly to Coq7, therefore facilitating the Coq7-mediated hydroxylase step. Participates in the biosynthesis of coenzyme Q, also named ubiquinone, an essential lipid-soluble electron transporter for aerobic cellular respiration.</text>
</comment>
<reference evidence="11" key="2">
    <citation type="journal article" date="2024" name="Plant">
        <title>Genomic evolution and insights into agronomic trait innovations of Sesamum species.</title>
        <authorList>
            <person name="Miao H."/>
            <person name="Wang L."/>
            <person name="Qu L."/>
            <person name="Liu H."/>
            <person name="Sun Y."/>
            <person name="Le M."/>
            <person name="Wang Q."/>
            <person name="Wei S."/>
            <person name="Zheng Y."/>
            <person name="Lin W."/>
            <person name="Duan Y."/>
            <person name="Cao H."/>
            <person name="Xiong S."/>
            <person name="Wang X."/>
            <person name="Wei L."/>
            <person name="Li C."/>
            <person name="Ma Q."/>
            <person name="Ju M."/>
            <person name="Zhao R."/>
            <person name="Li G."/>
            <person name="Mu C."/>
            <person name="Tian Q."/>
            <person name="Mei H."/>
            <person name="Zhang T."/>
            <person name="Gao T."/>
            <person name="Zhang H."/>
        </authorList>
    </citation>
    <scope>NUCLEOTIDE SEQUENCE</scope>
    <source>
        <strain evidence="11">KEN1</strain>
    </source>
</reference>
<keyword evidence="7 8" id="KW-0496">Mitochondrion</keyword>
<evidence type="ECO:0000256" key="4">
    <source>
        <dbReference type="ARBA" id="ARBA00022688"/>
    </source>
</evidence>
<protein>
    <recommendedName>
        <fullName evidence="8">Ubiquinone biosynthesis protein</fullName>
    </recommendedName>
</protein>
<proteinExistence type="inferred from homology"/>
<comment type="similarity">
    <text evidence="3 8">Belongs to the COQ9 family.</text>
</comment>
<dbReference type="AlphaFoldDB" id="A0AAW2TZ20"/>
<comment type="pathway">
    <text evidence="2 8">Cofactor biosynthesis; ubiquinone biosynthesis.</text>
</comment>
<keyword evidence="4 8" id="KW-0831">Ubiquinone biosynthesis</keyword>
<dbReference type="GO" id="GO:0006744">
    <property type="term" value="P:ubiquinone biosynthetic process"/>
    <property type="evidence" value="ECO:0007669"/>
    <property type="project" value="UniProtKB-UniRule"/>
</dbReference>
<evidence type="ECO:0000259" key="10">
    <source>
        <dbReference type="Pfam" id="PF08511"/>
    </source>
</evidence>
<dbReference type="NCBIfam" id="TIGR02396">
    <property type="entry name" value="diverge_rpsU"/>
    <property type="match status" value="1"/>
</dbReference>
<dbReference type="PANTHER" id="PTHR21427">
    <property type="entry name" value="UBIQUINONE BIOSYNTHESIS PROTEIN COQ9, MITOCHONDRIAL"/>
    <property type="match status" value="1"/>
</dbReference>
<feature type="domain" description="COQ9 C-terminal" evidence="10">
    <location>
        <begin position="178"/>
        <end position="209"/>
    </location>
</feature>
<dbReference type="GO" id="GO:0008289">
    <property type="term" value="F:lipid binding"/>
    <property type="evidence" value="ECO:0007669"/>
    <property type="project" value="UniProtKB-UniRule"/>
</dbReference>
<evidence type="ECO:0000256" key="2">
    <source>
        <dbReference type="ARBA" id="ARBA00004749"/>
    </source>
</evidence>
<reference evidence="11" key="1">
    <citation type="submission" date="2020-06" db="EMBL/GenBank/DDBJ databases">
        <authorList>
            <person name="Li T."/>
            <person name="Hu X."/>
            <person name="Zhang T."/>
            <person name="Song X."/>
            <person name="Zhang H."/>
            <person name="Dai N."/>
            <person name="Sheng W."/>
            <person name="Hou X."/>
            <person name="Wei L."/>
        </authorList>
    </citation>
    <scope>NUCLEOTIDE SEQUENCE</scope>
    <source>
        <strain evidence="11">KEN1</strain>
        <tissue evidence="11">Leaf</tissue>
    </source>
</reference>
<evidence type="ECO:0000256" key="1">
    <source>
        <dbReference type="ARBA" id="ARBA00004173"/>
    </source>
</evidence>
<organism evidence="11">
    <name type="scientific">Sesamum latifolium</name>
    <dbReference type="NCBI Taxonomy" id="2727402"/>
    <lineage>
        <taxon>Eukaryota</taxon>
        <taxon>Viridiplantae</taxon>
        <taxon>Streptophyta</taxon>
        <taxon>Embryophyta</taxon>
        <taxon>Tracheophyta</taxon>
        <taxon>Spermatophyta</taxon>
        <taxon>Magnoliopsida</taxon>
        <taxon>eudicotyledons</taxon>
        <taxon>Gunneridae</taxon>
        <taxon>Pentapetalae</taxon>
        <taxon>asterids</taxon>
        <taxon>lamiids</taxon>
        <taxon>Lamiales</taxon>
        <taxon>Pedaliaceae</taxon>
        <taxon>Sesamum</taxon>
    </lineage>
</organism>
<evidence type="ECO:0000313" key="11">
    <source>
        <dbReference type="EMBL" id="KAL0410225.1"/>
    </source>
</evidence>
<dbReference type="InterPro" id="IPR013718">
    <property type="entry name" value="COQ9_C"/>
</dbReference>
<keyword evidence="5" id="KW-0809">Transit peptide</keyword>
<dbReference type="PANTHER" id="PTHR21427:SF19">
    <property type="entry name" value="UBIQUINONE BIOSYNTHESIS PROTEIN COQ9, MITOCHONDRIAL"/>
    <property type="match status" value="1"/>
</dbReference>
<name>A0AAW2TZ20_9LAMI</name>
<feature type="region of interest" description="Disordered" evidence="9">
    <location>
        <begin position="78"/>
        <end position="111"/>
    </location>
</feature>
<dbReference type="InterPro" id="IPR012762">
    <property type="entry name" value="Ubiq_biosynth_COQ9"/>
</dbReference>
<dbReference type="GO" id="GO:0005743">
    <property type="term" value="C:mitochondrial inner membrane"/>
    <property type="evidence" value="ECO:0007669"/>
    <property type="project" value="TreeGrafter"/>
</dbReference>
<evidence type="ECO:0000256" key="6">
    <source>
        <dbReference type="ARBA" id="ARBA00023121"/>
    </source>
</evidence>
<accession>A0AAW2TZ20</accession>
<gene>
    <name evidence="11" type="ORF">Slati_3612200</name>
</gene>
<evidence type="ECO:0000256" key="8">
    <source>
        <dbReference type="RuleBase" id="RU366063"/>
    </source>
</evidence>